<dbReference type="Proteomes" id="UP000831460">
    <property type="component" value="Chromosome"/>
</dbReference>
<organism evidence="1 2">
    <name type="scientific">Chryseobacterium suipulveris</name>
    <dbReference type="NCBI Taxonomy" id="2929800"/>
    <lineage>
        <taxon>Bacteria</taxon>
        <taxon>Pseudomonadati</taxon>
        <taxon>Bacteroidota</taxon>
        <taxon>Flavobacteriia</taxon>
        <taxon>Flavobacteriales</taxon>
        <taxon>Weeksellaceae</taxon>
        <taxon>Chryseobacterium group</taxon>
        <taxon>Chryseobacterium</taxon>
    </lineage>
</organism>
<protein>
    <submittedName>
        <fullName evidence="1">Uncharacterized protein</fullName>
    </submittedName>
</protein>
<proteinExistence type="predicted"/>
<evidence type="ECO:0000313" key="2">
    <source>
        <dbReference type="Proteomes" id="UP000831460"/>
    </source>
</evidence>
<dbReference type="RefSeq" id="WP_243548069.1">
    <property type="nucleotide sequence ID" value="NZ_CP094532.1"/>
</dbReference>
<accession>A0ABY4BLK3</accession>
<reference evidence="1 2" key="1">
    <citation type="submission" date="2022-03" db="EMBL/GenBank/DDBJ databases">
        <title>Chryseobacterium sp. isolated from particulate matters in swine house.</title>
        <authorList>
            <person name="Won M."/>
            <person name="Kim S.-J."/>
            <person name="Kwon S.-W."/>
        </authorList>
    </citation>
    <scope>NUCLEOTIDE SEQUENCE [LARGE SCALE GENOMIC DNA]</scope>
    <source>
        <strain evidence="1 2">SC2-2</strain>
    </source>
</reference>
<name>A0ABY4BLK3_9FLAO</name>
<dbReference type="EMBL" id="CP094532">
    <property type="protein sequence ID" value="UOE40055.1"/>
    <property type="molecule type" value="Genomic_DNA"/>
</dbReference>
<evidence type="ECO:0000313" key="1">
    <source>
        <dbReference type="EMBL" id="UOE40055.1"/>
    </source>
</evidence>
<gene>
    <name evidence="1" type="ORF">MTP09_08990</name>
</gene>
<keyword evidence="2" id="KW-1185">Reference proteome</keyword>
<sequence>MKKYISILLLTVYLFSFQEFRQVLKLPTLVEHFVKHTLTDPNFSVTNFIEHHYLSGNVVDNDFEQDMKLPFKTMDFSTSSSIFILNKPIIENIEQPKKLFTERKSNFSYKKDFISEFQFSIFQPPEFLM</sequence>